<dbReference type="EMBL" id="CP014327">
    <property type="protein sequence ID" value="AML51570.1"/>
    <property type="molecule type" value="Genomic_DNA"/>
</dbReference>
<proteinExistence type="predicted"/>
<organism evidence="1 2">
    <name type="scientific">Falsihalocynthiibacter arcticus</name>
    <dbReference type="NCBI Taxonomy" id="1579316"/>
    <lineage>
        <taxon>Bacteria</taxon>
        <taxon>Pseudomonadati</taxon>
        <taxon>Pseudomonadota</taxon>
        <taxon>Alphaproteobacteria</taxon>
        <taxon>Rhodobacterales</taxon>
        <taxon>Roseobacteraceae</taxon>
        <taxon>Falsihalocynthiibacter</taxon>
    </lineage>
</organism>
<name>A0A126UZV5_9RHOB</name>
<evidence type="ECO:0000313" key="2">
    <source>
        <dbReference type="Proteomes" id="UP000070371"/>
    </source>
</evidence>
<accession>A0A126UZV5</accession>
<reference evidence="1 2" key="1">
    <citation type="submission" date="2016-02" db="EMBL/GenBank/DDBJ databases">
        <title>Complete genome sequence of Halocynthiibacter arcticus PAMC 20958t from arctic marine sediment.</title>
        <authorList>
            <person name="Lee Y.M."/>
            <person name="Baek K."/>
            <person name="Lee H.K."/>
            <person name="Shin S.C."/>
        </authorList>
    </citation>
    <scope>NUCLEOTIDE SEQUENCE [LARGE SCALE GENOMIC DNA]</scope>
    <source>
        <strain evidence="1">PAMC 20958</strain>
    </source>
</reference>
<dbReference type="Proteomes" id="UP000070371">
    <property type="component" value="Chromosome"/>
</dbReference>
<protein>
    <submittedName>
        <fullName evidence="1">Uncharacterized protein</fullName>
    </submittedName>
</protein>
<dbReference type="KEGG" id="hat:RC74_10115"/>
<evidence type="ECO:0000313" key="1">
    <source>
        <dbReference type="EMBL" id="AML51570.1"/>
    </source>
</evidence>
<sequence length="126" mass="14890">MKTCDNQLLRLARTFPMWRASPRPLPRGNGIVSAVNSVFSRVWFGSFIDELVIELSVPWRGLLEGWFDIAHFSLIRVDLLRQSHWRQRRFEGEHAKEAKRLPLNWAGSARPFWRFEQAALWLYVKP</sequence>
<dbReference type="AlphaFoldDB" id="A0A126UZV5"/>
<gene>
    <name evidence="1" type="ORF">RC74_10115</name>
</gene>
<dbReference type="STRING" id="1579316.RC74_10115"/>
<keyword evidence="2" id="KW-1185">Reference proteome</keyword>